<organism evidence="1 2">
    <name type="scientific">Glarea lozoyensis (strain ATCC 74030 / MF5533)</name>
    <dbReference type="NCBI Taxonomy" id="1104152"/>
    <lineage>
        <taxon>Eukaryota</taxon>
        <taxon>Fungi</taxon>
        <taxon>Dikarya</taxon>
        <taxon>Ascomycota</taxon>
        <taxon>Pezizomycotina</taxon>
        <taxon>Leotiomycetes</taxon>
        <taxon>Helotiales</taxon>
        <taxon>Helotiaceae</taxon>
        <taxon>Glarea</taxon>
    </lineage>
</organism>
<sequence length="224" mass="25824">MPDLQSRLRRVPRELEPLYDHLLDMIEPEYLPWASKAFQVLRRAQQLSIEGDVFTFTDQAKRVGEEKEKAVEGTVTEDKVWHARSPGPHSKIHFLHRTAHDYLLQPSVWENLLSSWEWDISLGAIIHAHEAEKAILQVPAEVLEYLDRMMPSKKPAWMVGKTPWNRGWTQVQKLPEAKSFLPIAAMFGQRPKFSVRSEKPLAASLVVCKRSTSRLMAICTQYNV</sequence>
<evidence type="ECO:0000313" key="1">
    <source>
        <dbReference type="EMBL" id="EHL00526.1"/>
    </source>
</evidence>
<protein>
    <submittedName>
        <fullName evidence="1">Uncharacterized protein</fullName>
    </submittedName>
</protein>
<evidence type="ECO:0000313" key="2">
    <source>
        <dbReference type="Proteomes" id="UP000005446"/>
    </source>
</evidence>
<dbReference type="InParanoid" id="H0ELY9"/>
<dbReference type="EMBL" id="AGUE01000080">
    <property type="protein sequence ID" value="EHL00526.1"/>
    <property type="molecule type" value="Genomic_DNA"/>
</dbReference>
<dbReference type="HOGENOM" id="CLU_1235131_0_0_1"/>
<keyword evidence="2" id="KW-1185">Reference proteome</keyword>
<comment type="caution">
    <text evidence="1">The sequence shown here is derived from an EMBL/GenBank/DDBJ whole genome shotgun (WGS) entry which is preliminary data.</text>
</comment>
<accession>H0ELY9</accession>
<name>H0ELY9_GLAL7</name>
<dbReference type="OrthoDB" id="443402at2759"/>
<gene>
    <name evidence="1" type="ORF">M7I_3614</name>
</gene>
<proteinExistence type="predicted"/>
<reference evidence="1 2" key="1">
    <citation type="journal article" date="2012" name="Eukaryot. Cell">
        <title>Genome sequence of the fungus Glarea lozoyensis: the first genome sequence of a species from the Helotiaceae family.</title>
        <authorList>
            <person name="Youssar L."/>
            <person name="Gruening B.A."/>
            <person name="Erxleben A."/>
            <person name="Guenther S."/>
            <person name="Huettel W."/>
        </authorList>
    </citation>
    <scope>NUCLEOTIDE SEQUENCE [LARGE SCALE GENOMIC DNA]</scope>
    <source>
        <strain evidence="2">ATCC 74030 / MF5533</strain>
    </source>
</reference>
<dbReference type="AlphaFoldDB" id="H0ELY9"/>
<dbReference type="Proteomes" id="UP000005446">
    <property type="component" value="Unassembled WGS sequence"/>
</dbReference>